<keyword evidence="2" id="KW-1185">Reference proteome</keyword>
<dbReference type="Proteomes" id="UP001611383">
    <property type="component" value="Chromosome"/>
</dbReference>
<proteinExistence type="predicted"/>
<name>A0ABY9WVU0_9BACT</name>
<organism evidence="1 2">
    <name type="scientific">Archangium minus</name>
    <dbReference type="NCBI Taxonomy" id="83450"/>
    <lineage>
        <taxon>Bacteria</taxon>
        <taxon>Pseudomonadati</taxon>
        <taxon>Myxococcota</taxon>
        <taxon>Myxococcia</taxon>
        <taxon>Myxococcales</taxon>
        <taxon>Cystobacterineae</taxon>
        <taxon>Archangiaceae</taxon>
        <taxon>Archangium</taxon>
    </lineage>
</organism>
<protein>
    <recommendedName>
        <fullName evidence="3">Alginate lyase domain-containing protein</fullName>
    </recommendedName>
</protein>
<accession>A0ABY9WVU0</accession>
<dbReference type="EMBL" id="CP043494">
    <property type="protein sequence ID" value="WNG47077.1"/>
    <property type="molecule type" value="Genomic_DNA"/>
</dbReference>
<evidence type="ECO:0000313" key="2">
    <source>
        <dbReference type="Proteomes" id="UP001611383"/>
    </source>
</evidence>
<evidence type="ECO:0000313" key="1">
    <source>
        <dbReference type="EMBL" id="WNG47077.1"/>
    </source>
</evidence>
<gene>
    <name evidence="1" type="ORF">F0U60_25325</name>
</gene>
<reference evidence="1 2" key="1">
    <citation type="submission" date="2019-08" db="EMBL/GenBank/DDBJ databases">
        <title>Archangium and Cystobacter genomes.</title>
        <authorList>
            <person name="Chen I.-C.K."/>
            <person name="Wielgoss S."/>
        </authorList>
    </citation>
    <scope>NUCLEOTIDE SEQUENCE [LARGE SCALE GENOMIC DNA]</scope>
    <source>
        <strain evidence="1 2">Cbm 6</strain>
    </source>
</reference>
<evidence type="ECO:0008006" key="3">
    <source>
        <dbReference type="Google" id="ProtNLM"/>
    </source>
</evidence>
<sequence length="388" mass="44241">MLDSSLQSRCALHRCALVVLSLLAGVVCAPHAGSELGFEYLSAPPGLHSVDEWERRFLTQWELEHTTSFLPASTSRDSWQFYGLSYGIDGNTAMYRATGKVQYLDRALLYVNNVVNSARDSWSLSGGQFKDVYRGWASQHPETRGQEVPLYESYCWRYVTRLLRVIRETPALYNTPRYRAQYHRLLEFSEIDIFEKWLRRGASIHIYRENTHMASHWAAIAMNLSLLTTDATRKARYLEVLNNINRSLPNHSSSLREQLGASPVNEAAFFWNDSWGTHSRPGQDVSHGNAVVAFIIEAYEAGVEWTEDDVRALTVTLDSVIWPADEQYAKYVDGSGRGNGWFNDGFMKLGRYDIHLQRRLENHSVGNNTQFYGNAALNVRLLSEKSAR</sequence>